<evidence type="ECO:0000313" key="6">
    <source>
        <dbReference type="EMBL" id="KKN37531.1"/>
    </source>
</evidence>
<sequence>MNDKPSLLIIGNSNVGKSSIAKLLVPNPKKFKGKIGKAPGSTLLIKAINQPKLPYKIIDLPGFGYTKRSSKRREEHIKKQIVVHIEKHHKDFFFGLVVINILRIEDEIDKYFIKNTNTIPLNFELIQFLNEFNIPLLIILNKIDKISIFDKNRIINLFITAIKEFGINLVKLGEFKNKSDSRIPYLEFSALKKTHIKELKKVIQKFVP</sequence>
<feature type="domain" description="EngB-type G" evidence="5">
    <location>
        <begin position="3"/>
        <end position="208"/>
    </location>
</feature>
<comment type="caution">
    <text evidence="6">The sequence shown here is derived from an EMBL/GenBank/DDBJ whole genome shotgun (WGS) entry which is preliminary data.</text>
</comment>
<dbReference type="PANTHER" id="PTHR11649">
    <property type="entry name" value="MSS1/TRME-RELATED GTP-BINDING PROTEIN"/>
    <property type="match status" value="1"/>
</dbReference>
<dbReference type="PANTHER" id="PTHR11649:SF13">
    <property type="entry name" value="ENGB-TYPE G DOMAIN-CONTAINING PROTEIN"/>
    <property type="match status" value="1"/>
</dbReference>
<organism evidence="6">
    <name type="scientific">marine sediment metagenome</name>
    <dbReference type="NCBI Taxonomy" id="412755"/>
    <lineage>
        <taxon>unclassified sequences</taxon>
        <taxon>metagenomes</taxon>
        <taxon>ecological metagenomes</taxon>
    </lineage>
</organism>
<evidence type="ECO:0000256" key="3">
    <source>
        <dbReference type="ARBA" id="ARBA00022842"/>
    </source>
</evidence>
<dbReference type="Gene3D" id="3.40.50.300">
    <property type="entry name" value="P-loop containing nucleotide triphosphate hydrolases"/>
    <property type="match status" value="1"/>
</dbReference>
<accession>A0A0F9SKR6</accession>
<reference evidence="6" key="1">
    <citation type="journal article" date="2015" name="Nature">
        <title>Complex archaea that bridge the gap between prokaryotes and eukaryotes.</title>
        <authorList>
            <person name="Spang A."/>
            <person name="Saw J.H."/>
            <person name="Jorgensen S.L."/>
            <person name="Zaremba-Niedzwiedzka K."/>
            <person name="Martijn J."/>
            <person name="Lind A.E."/>
            <person name="van Eijk R."/>
            <person name="Schleper C."/>
            <person name="Guy L."/>
            <person name="Ettema T.J."/>
        </authorList>
    </citation>
    <scope>NUCLEOTIDE SEQUENCE</scope>
</reference>
<evidence type="ECO:0000256" key="1">
    <source>
        <dbReference type="ARBA" id="ARBA00022723"/>
    </source>
</evidence>
<dbReference type="EMBL" id="LAZR01001887">
    <property type="protein sequence ID" value="KKN37531.1"/>
    <property type="molecule type" value="Genomic_DNA"/>
</dbReference>
<gene>
    <name evidence="6" type="ORF">LCGC14_0762520</name>
</gene>
<dbReference type="InterPro" id="IPR030393">
    <property type="entry name" value="G_ENGB_dom"/>
</dbReference>
<evidence type="ECO:0000259" key="5">
    <source>
        <dbReference type="PROSITE" id="PS51706"/>
    </source>
</evidence>
<evidence type="ECO:0000256" key="4">
    <source>
        <dbReference type="ARBA" id="ARBA00023134"/>
    </source>
</evidence>
<dbReference type="InterPro" id="IPR006073">
    <property type="entry name" value="GTP-bd"/>
</dbReference>
<proteinExistence type="predicted"/>
<dbReference type="GO" id="GO:0046872">
    <property type="term" value="F:metal ion binding"/>
    <property type="evidence" value="ECO:0007669"/>
    <property type="project" value="UniProtKB-KW"/>
</dbReference>
<dbReference type="GO" id="GO:0005525">
    <property type="term" value="F:GTP binding"/>
    <property type="evidence" value="ECO:0007669"/>
    <property type="project" value="UniProtKB-KW"/>
</dbReference>
<dbReference type="PRINTS" id="PR00449">
    <property type="entry name" value="RASTRNSFRMNG"/>
</dbReference>
<protein>
    <recommendedName>
        <fullName evidence="5">EngB-type G domain-containing protein</fullName>
    </recommendedName>
</protein>
<evidence type="ECO:0000256" key="2">
    <source>
        <dbReference type="ARBA" id="ARBA00022741"/>
    </source>
</evidence>
<dbReference type="InterPro" id="IPR027417">
    <property type="entry name" value="P-loop_NTPase"/>
</dbReference>
<dbReference type="PROSITE" id="PS51706">
    <property type="entry name" value="G_ENGB"/>
    <property type="match status" value="1"/>
</dbReference>
<name>A0A0F9SKR6_9ZZZZ</name>
<dbReference type="AlphaFoldDB" id="A0A0F9SKR6"/>
<keyword evidence="1" id="KW-0479">Metal-binding</keyword>
<dbReference type="SUPFAM" id="SSF52540">
    <property type="entry name" value="P-loop containing nucleoside triphosphate hydrolases"/>
    <property type="match status" value="1"/>
</dbReference>
<keyword evidence="2" id="KW-0547">Nucleotide-binding</keyword>
<keyword evidence="3" id="KW-0460">Magnesium</keyword>
<dbReference type="Pfam" id="PF01926">
    <property type="entry name" value="MMR_HSR1"/>
    <property type="match status" value="1"/>
</dbReference>
<keyword evidence="4" id="KW-0342">GTP-binding</keyword>